<name>A0AAW7Q1V0_9BACT</name>
<evidence type="ECO:0000259" key="4">
    <source>
        <dbReference type="Pfam" id="PF01420"/>
    </source>
</evidence>
<evidence type="ECO:0000256" key="3">
    <source>
        <dbReference type="ARBA" id="ARBA00023125"/>
    </source>
</evidence>
<evidence type="ECO:0000313" key="6">
    <source>
        <dbReference type="Proteomes" id="UP001170713"/>
    </source>
</evidence>
<reference evidence="5" key="2">
    <citation type="submission" date="2023-01" db="EMBL/GenBank/DDBJ databases">
        <authorList>
            <person name="Uljanovas D."/>
        </authorList>
    </citation>
    <scope>NUCLEOTIDE SEQUENCE</scope>
    <source>
        <strain evidence="5">W48</strain>
    </source>
</reference>
<dbReference type="EC" id="3.1.21.-" evidence="5"/>
<proteinExistence type="inferred from homology"/>
<dbReference type="GO" id="GO:0009307">
    <property type="term" value="P:DNA restriction-modification system"/>
    <property type="evidence" value="ECO:0007669"/>
    <property type="project" value="UniProtKB-KW"/>
</dbReference>
<dbReference type="InterPro" id="IPR044946">
    <property type="entry name" value="Restrct_endonuc_typeI_TRD_sf"/>
</dbReference>
<comment type="similarity">
    <text evidence="1">Belongs to the type-I restriction system S methylase family.</text>
</comment>
<keyword evidence="5" id="KW-0540">Nuclease</keyword>
<dbReference type="CDD" id="cd17252">
    <property type="entry name" value="RMtype1_S_EcoKI-TRD1-CR1_like"/>
    <property type="match status" value="1"/>
</dbReference>
<keyword evidence="3" id="KW-0238">DNA-binding</keyword>
<organism evidence="5 6">
    <name type="scientific">Aliarcobacter butzleri</name>
    <dbReference type="NCBI Taxonomy" id="28197"/>
    <lineage>
        <taxon>Bacteria</taxon>
        <taxon>Pseudomonadati</taxon>
        <taxon>Campylobacterota</taxon>
        <taxon>Epsilonproteobacteria</taxon>
        <taxon>Campylobacterales</taxon>
        <taxon>Arcobacteraceae</taxon>
        <taxon>Aliarcobacter</taxon>
    </lineage>
</organism>
<feature type="domain" description="Type I restriction modification DNA specificity" evidence="4">
    <location>
        <begin position="221"/>
        <end position="402"/>
    </location>
</feature>
<dbReference type="PANTHER" id="PTHR30408">
    <property type="entry name" value="TYPE-1 RESTRICTION ENZYME ECOKI SPECIFICITY PROTEIN"/>
    <property type="match status" value="1"/>
</dbReference>
<dbReference type="AlphaFoldDB" id="A0AAW7Q1V0"/>
<dbReference type="SUPFAM" id="SSF116734">
    <property type="entry name" value="DNA methylase specificity domain"/>
    <property type="match status" value="2"/>
</dbReference>
<sequence>MGINKWHKKPLKSLCTRIGDGLHGTPTYDENSEFYFINGNNLKNGKIEITNNTNTVTKEDFKKNFIPLDENTLLLSINGTLGSMAFYNNEKIMLGKSAAYINFKENVNKFYYYYFQLKEIQEYFYNVATGSTIKNLSLKSIQDFEVPIPDKVELENISNVLSSLDSKIELNNKINKELEAMAKTLYDYWFVQFDFPDENGKPYKSSGGKMVYNQELKREIPEGWKQGTLGDISDLVRGVSYDKHDIKTVNDKDVIPILRATNITGNIIDLDDMIYVPKVNVSQKQLLKKFEILMTMSSGSKEHIGKNAFFYYDKEISFGAFCAKLVPKKDFEFYLYSYTQSNFMFDTIKNECLGTNINNLNSSLVSGFQIVIPNKNQIEKFNKIVNSIYKKIANIQEQNQELSKLRDWLLPMLMNGQVKVK</sequence>
<keyword evidence="5" id="KW-0255">Endonuclease</keyword>
<protein>
    <submittedName>
        <fullName evidence="5">Restriction endonuclease subunit S</fullName>
        <ecNumber evidence="5">3.1.21.-</ecNumber>
    </submittedName>
</protein>
<dbReference type="GO" id="GO:0004519">
    <property type="term" value="F:endonuclease activity"/>
    <property type="evidence" value="ECO:0007669"/>
    <property type="project" value="UniProtKB-KW"/>
</dbReference>
<dbReference type="Gene3D" id="3.90.220.20">
    <property type="entry name" value="DNA methylase specificity domains"/>
    <property type="match status" value="2"/>
</dbReference>
<evidence type="ECO:0000256" key="1">
    <source>
        <dbReference type="ARBA" id="ARBA00010923"/>
    </source>
</evidence>
<keyword evidence="2" id="KW-0680">Restriction system</keyword>
<comment type="caution">
    <text evidence="5">The sequence shown here is derived from an EMBL/GenBank/DDBJ whole genome shotgun (WGS) entry which is preliminary data.</text>
</comment>
<dbReference type="GO" id="GO:0003677">
    <property type="term" value="F:DNA binding"/>
    <property type="evidence" value="ECO:0007669"/>
    <property type="project" value="UniProtKB-KW"/>
</dbReference>
<gene>
    <name evidence="5" type="ORF">PJV88_00210</name>
</gene>
<dbReference type="InterPro" id="IPR000055">
    <property type="entry name" value="Restrct_endonuc_typeI_TRD"/>
</dbReference>
<evidence type="ECO:0000313" key="5">
    <source>
        <dbReference type="EMBL" id="MDN5113051.1"/>
    </source>
</evidence>
<dbReference type="EMBL" id="JAQJJC010000001">
    <property type="protein sequence ID" value="MDN5113051.1"/>
    <property type="molecule type" value="Genomic_DNA"/>
</dbReference>
<feature type="domain" description="Type I restriction modification DNA specificity" evidence="4">
    <location>
        <begin position="6"/>
        <end position="180"/>
    </location>
</feature>
<dbReference type="Proteomes" id="UP001170713">
    <property type="component" value="Unassembled WGS sequence"/>
</dbReference>
<dbReference type="InterPro" id="IPR052021">
    <property type="entry name" value="Type-I_RS_S_subunit"/>
</dbReference>
<keyword evidence="5" id="KW-0378">Hydrolase</keyword>
<reference evidence="5" key="1">
    <citation type="journal article" date="2023" name="Microorganisms">
        <title>Genomic Characterization of Arcobacter butzleri Strains Isolated from Various Sources in Lithuania.</title>
        <authorList>
            <person name="Uljanovas D."/>
            <person name="Golz G."/>
            <person name="Fleischmann S."/>
            <person name="Kudirkiene E."/>
            <person name="Kasetiene N."/>
            <person name="Grineviciene A."/>
            <person name="Tamuleviciene E."/>
            <person name="Aksomaitiene J."/>
            <person name="Alter T."/>
            <person name="Malakauskas M."/>
        </authorList>
    </citation>
    <scope>NUCLEOTIDE SEQUENCE</scope>
    <source>
        <strain evidence="5">W48</strain>
    </source>
</reference>
<dbReference type="PANTHER" id="PTHR30408:SF13">
    <property type="entry name" value="TYPE I RESTRICTION ENZYME HINDI SPECIFICITY SUBUNIT"/>
    <property type="match status" value="1"/>
</dbReference>
<evidence type="ECO:0000256" key="2">
    <source>
        <dbReference type="ARBA" id="ARBA00022747"/>
    </source>
</evidence>
<accession>A0AAW7Q1V0</accession>
<dbReference type="Pfam" id="PF01420">
    <property type="entry name" value="Methylase_S"/>
    <property type="match status" value="2"/>
</dbReference>
<dbReference type="GO" id="GO:0016787">
    <property type="term" value="F:hydrolase activity"/>
    <property type="evidence" value="ECO:0007669"/>
    <property type="project" value="UniProtKB-KW"/>
</dbReference>
<dbReference type="RefSeq" id="WP_130529129.1">
    <property type="nucleotide sequence ID" value="NZ_JAQJJC010000001.1"/>
</dbReference>